<proteinExistence type="inferred from homology"/>
<evidence type="ECO:0000256" key="1">
    <source>
        <dbReference type="ARBA" id="ARBA00008635"/>
    </source>
</evidence>
<dbReference type="Pfam" id="PF05163">
    <property type="entry name" value="DinB"/>
    <property type="match status" value="1"/>
</dbReference>
<evidence type="ECO:0000256" key="2">
    <source>
        <dbReference type="ARBA" id="ARBA00022723"/>
    </source>
</evidence>
<protein>
    <submittedName>
        <fullName evidence="4">Damage-inducible protein DinB</fullName>
    </submittedName>
</protein>
<dbReference type="STRING" id="40215.BVL33_06725"/>
<evidence type="ECO:0000313" key="4">
    <source>
        <dbReference type="EMBL" id="RBA49852.1"/>
    </source>
</evidence>
<dbReference type="OrthoDB" id="9807509at2"/>
<name>A0A365PMA1_ACIJU</name>
<accession>A0A365PMA1</accession>
<evidence type="ECO:0000256" key="3">
    <source>
        <dbReference type="PIRSR" id="PIRSR607837-1"/>
    </source>
</evidence>
<dbReference type="InterPro" id="IPR007837">
    <property type="entry name" value="DinB"/>
</dbReference>
<dbReference type="GO" id="GO:0046872">
    <property type="term" value="F:metal ion binding"/>
    <property type="evidence" value="ECO:0007669"/>
    <property type="project" value="UniProtKB-KW"/>
</dbReference>
<organism evidence="4 5">
    <name type="scientific">Acinetobacter junii</name>
    <dbReference type="NCBI Taxonomy" id="40215"/>
    <lineage>
        <taxon>Bacteria</taxon>
        <taxon>Pseudomonadati</taxon>
        <taxon>Pseudomonadota</taxon>
        <taxon>Gammaproteobacteria</taxon>
        <taxon>Moraxellales</taxon>
        <taxon>Moraxellaceae</taxon>
        <taxon>Acinetobacter</taxon>
    </lineage>
</organism>
<reference evidence="4 5" key="1">
    <citation type="submission" date="2018-04" db="EMBL/GenBank/DDBJ databases">
        <title>Acinetobacter junii Genome sequencing and assembly.</title>
        <authorList>
            <person name="Su J."/>
            <person name="Rensing C."/>
            <person name="Mazhar H.S."/>
        </authorList>
    </citation>
    <scope>NUCLEOTIDE SEQUENCE [LARGE SCALE GENOMIC DNA]</scope>
    <source>
        <strain evidence="4 5">SC22</strain>
    </source>
</reference>
<dbReference type="Proteomes" id="UP000253688">
    <property type="component" value="Unassembled WGS sequence"/>
</dbReference>
<dbReference type="RefSeq" id="WP_004959871.1">
    <property type="nucleotide sequence ID" value="NZ_BBSG01000032.1"/>
</dbReference>
<dbReference type="PANTHER" id="PTHR37302">
    <property type="entry name" value="SLR1116 PROTEIN"/>
    <property type="match status" value="1"/>
</dbReference>
<dbReference type="AlphaFoldDB" id="A0A365PMA1"/>
<evidence type="ECO:0000313" key="5">
    <source>
        <dbReference type="Proteomes" id="UP000253688"/>
    </source>
</evidence>
<sequence length="171" mass="19994">MSYSFKKYFLMLANYNAWANQKLFSVLKDLNEDEINQNCGAYFESLFRTANHILVADILWFERIHGAVQSQYALDEIVHADLDSLTNARFLKDQSMIAFVQQLNDEAFHGTISYTRHGQRHTEPLIEVLAHVFNHQTHHRGQLHSMIFQITGVSLALDLIYFQREQADLYR</sequence>
<feature type="binding site" evidence="3">
    <location>
        <position position="135"/>
    </location>
    <ligand>
        <name>a divalent metal cation</name>
        <dbReference type="ChEBI" id="CHEBI:60240"/>
    </ligand>
</feature>
<comment type="caution">
    <text evidence="4">The sequence shown here is derived from an EMBL/GenBank/DDBJ whole genome shotgun (WGS) entry which is preliminary data.</text>
</comment>
<feature type="binding site" evidence="3">
    <location>
        <position position="139"/>
    </location>
    <ligand>
        <name>a divalent metal cation</name>
        <dbReference type="ChEBI" id="CHEBI:60240"/>
    </ligand>
</feature>
<feature type="binding site" evidence="3">
    <location>
        <position position="52"/>
    </location>
    <ligand>
        <name>a divalent metal cation</name>
        <dbReference type="ChEBI" id="CHEBI:60240"/>
    </ligand>
</feature>
<gene>
    <name evidence="4" type="ORF">DC346_02130</name>
</gene>
<keyword evidence="2 3" id="KW-0479">Metal-binding</keyword>
<dbReference type="Gene3D" id="1.20.120.450">
    <property type="entry name" value="dinb family like domain"/>
    <property type="match status" value="1"/>
</dbReference>
<dbReference type="PANTHER" id="PTHR37302:SF1">
    <property type="entry name" value="PROTEIN DINB"/>
    <property type="match status" value="1"/>
</dbReference>
<comment type="similarity">
    <text evidence="1">Belongs to the DinB family.</text>
</comment>
<dbReference type="SUPFAM" id="SSF109854">
    <property type="entry name" value="DinB/YfiT-like putative metalloenzymes"/>
    <property type="match status" value="1"/>
</dbReference>
<dbReference type="InterPro" id="IPR034660">
    <property type="entry name" value="DinB/YfiT-like"/>
</dbReference>
<dbReference type="EMBL" id="QEWH01000009">
    <property type="protein sequence ID" value="RBA49852.1"/>
    <property type="molecule type" value="Genomic_DNA"/>
</dbReference>